<dbReference type="eggNOG" id="COG2062">
    <property type="taxonomic scope" value="Bacteria"/>
</dbReference>
<protein>
    <submittedName>
        <fullName evidence="1">Phosphohistidine phosphatase SixA</fullName>
    </submittedName>
</protein>
<dbReference type="NCBIfam" id="TIGR00249">
    <property type="entry name" value="sixA"/>
    <property type="match status" value="1"/>
</dbReference>
<evidence type="ECO:0000313" key="2">
    <source>
        <dbReference type="Proteomes" id="UP000007394"/>
    </source>
</evidence>
<organism evidence="1 2">
    <name type="scientific">Ignavibacterium album (strain DSM 19864 / JCM 16511 / NBRC 101810 / Mat9-16)</name>
    <dbReference type="NCBI Taxonomy" id="945713"/>
    <lineage>
        <taxon>Bacteria</taxon>
        <taxon>Pseudomonadati</taxon>
        <taxon>Ignavibacteriota</taxon>
        <taxon>Ignavibacteria</taxon>
        <taxon>Ignavibacteriales</taxon>
        <taxon>Ignavibacteriaceae</taxon>
        <taxon>Ignavibacterium</taxon>
    </lineage>
</organism>
<dbReference type="InterPro" id="IPR013078">
    <property type="entry name" value="His_Pase_superF_clade-1"/>
</dbReference>
<dbReference type="GO" id="GO:0101006">
    <property type="term" value="F:protein histidine phosphatase activity"/>
    <property type="evidence" value="ECO:0007669"/>
    <property type="project" value="InterPro"/>
</dbReference>
<accession>I0AIR0</accession>
<keyword evidence="2" id="KW-1185">Reference proteome</keyword>
<dbReference type="HOGENOM" id="CLU_084603_3_3_10"/>
<proteinExistence type="predicted"/>
<name>I0AIR0_IGNAJ</name>
<sequence length="158" mass="17644">MNLYLIRHSISEKLIPPKKDFERELTQSGIELIKKASEGWKKIIPSFDLILYSPYIRAEQTAKTIAQIFNITDKLVKENNIAAGCSTGNLIDVLSVYDEQNIAVVGHQPDLSNHITNFCSHNHLNIAFPPAAIAKVSFDGSMKFGIGRLEFLIPAEAY</sequence>
<gene>
    <name evidence="1" type="primary">sixA</name>
    <name evidence="1" type="ordered locus">IALB_1156</name>
</gene>
<dbReference type="InterPro" id="IPR004449">
    <property type="entry name" value="SixA"/>
</dbReference>
<dbReference type="Proteomes" id="UP000007394">
    <property type="component" value="Chromosome"/>
</dbReference>
<dbReference type="EMBL" id="CP003418">
    <property type="protein sequence ID" value="AFH48867.1"/>
    <property type="molecule type" value="Genomic_DNA"/>
</dbReference>
<dbReference type="GO" id="GO:0005737">
    <property type="term" value="C:cytoplasm"/>
    <property type="evidence" value="ECO:0007669"/>
    <property type="project" value="InterPro"/>
</dbReference>
<dbReference type="SUPFAM" id="SSF53254">
    <property type="entry name" value="Phosphoglycerate mutase-like"/>
    <property type="match status" value="1"/>
</dbReference>
<dbReference type="InterPro" id="IPR029033">
    <property type="entry name" value="His_PPase_superfam"/>
</dbReference>
<reference evidence="1 2" key="1">
    <citation type="journal article" date="2012" name="Front. Microbiol.">
        <title>Complete genome of Ignavibacterium album, a metabolically versatile, flagellated, facultative anaerobe from the phylum Chlorobi.</title>
        <authorList>
            <person name="Liu Z."/>
            <person name="Frigaard N.-U."/>
            <person name="Vogl K."/>
            <person name="Iino T."/>
            <person name="Ohkuma M."/>
            <person name="Overmann J."/>
            <person name="Bryant D.A."/>
        </authorList>
    </citation>
    <scope>NUCLEOTIDE SEQUENCE [LARGE SCALE GENOMIC DNA]</scope>
    <source>
        <strain evidence="2">DSM 19864 / JCM 16511 / NBRC 101810 / Mat9-16</strain>
    </source>
</reference>
<dbReference type="CDD" id="cd07067">
    <property type="entry name" value="HP_PGM_like"/>
    <property type="match status" value="1"/>
</dbReference>
<evidence type="ECO:0000313" key="1">
    <source>
        <dbReference type="EMBL" id="AFH48867.1"/>
    </source>
</evidence>
<dbReference type="KEGG" id="ial:IALB_1156"/>
<dbReference type="RefSeq" id="WP_014560022.1">
    <property type="nucleotide sequence ID" value="NC_017464.1"/>
</dbReference>
<dbReference type="OrthoDB" id="9810154at2"/>
<dbReference type="STRING" id="945713.IALB_1156"/>
<dbReference type="AlphaFoldDB" id="I0AIR0"/>
<dbReference type="Gene3D" id="3.40.50.1240">
    <property type="entry name" value="Phosphoglycerate mutase-like"/>
    <property type="match status" value="1"/>
</dbReference>